<name>A0AAN6IE02_9EURO</name>
<evidence type="ECO:0000313" key="3">
    <source>
        <dbReference type="EMBL" id="KAI1613615.1"/>
    </source>
</evidence>
<proteinExistence type="predicted"/>
<evidence type="ECO:0000313" key="4">
    <source>
        <dbReference type="Proteomes" id="UP001203852"/>
    </source>
</evidence>
<dbReference type="Proteomes" id="UP001203852">
    <property type="component" value="Unassembled WGS sequence"/>
</dbReference>
<feature type="transmembrane region" description="Helical" evidence="2">
    <location>
        <begin position="270"/>
        <end position="290"/>
    </location>
</feature>
<dbReference type="AlphaFoldDB" id="A0AAN6IE02"/>
<keyword evidence="2" id="KW-0812">Transmembrane</keyword>
<gene>
    <name evidence="3" type="ORF">EDD36DRAFT_434126</name>
</gene>
<feature type="transmembrane region" description="Helical" evidence="2">
    <location>
        <begin position="138"/>
        <end position="157"/>
    </location>
</feature>
<keyword evidence="2" id="KW-1133">Transmembrane helix</keyword>
<protein>
    <submittedName>
        <fullName evidence="3">Uncharacterized protein</fullName>
    </submittedName>
</protein>
<comment type="caution">
    <text evidence="3">The sequence shown here is derived from an EMBL/GenBank/DDBJ whole genome shotgun (WGS) entry which is preliminary data.</text>
</comment>
<reference evidence="3" key="1">
    <citation type="journal article" date="2022" name="bioRxiv">
        <title>Deciphering the potential niche of two novel black yeast fungi from a biological soil crust based on their genomes, phenotypes, and melanin regulation.</title>
        <authorList>
            <consortium name="DOE Joint Genome Institute"/>
            <person name="Carr E.C."/>
            <person name="Barton Q."/>
            <person name="Grambo S."/>
            <person name="Sullivan M."/>
            <person name="Renfro C.M."/>
            <person name="Kuo A."/>
            <person name="Pangilinan J."/>
            <person name="Lipzen A."/>
            <person name="Keymanesh K."/>
            <person name="Savage E."/>
            <person name="Barry K."/>
            <person name="Grigoriev I.V."/>
            <person name="Riekhof W.R."/>
            <person name="Harris S.S."/>
        </authorList>
    </citation>
    <scope>NUCLEOTIDE SEQUENCE</scope>
    <source>
        <strain evidence="3">JF 03-4F</strain>
    </source>
</reference>
<feature type="transmembrane region" description="Helical" evidence="2">
    <location>
        <begin position="296"/>
        <end position="319"/>
    </location>
</feature>
<accession>A0AAN6IE02</accession>
<feature type="region of interest" description="Disordered" evidence="1">
    <location>
        <begin position="412"/>
        <end position="434"/>
    </location>
</feature>
<keyword evidence="2" id="KW-0472">Membrane</keyword>
<feature type="transmembrane region" description="Helical" evidence="2">
    <location>
        <begin position="110"/>
        <end position="132"/>
    </location>
</feature>
<organism evidence="3 4">
    <name type="scientific">Exophiala viscosa</name>
    <dbReference type="NCBI Taxonomy" id="2486360"/>
    <lineage>
        <taxon>Eukaryota</taxon>
        <taxon>Fungi</taxon>
        <taxon>Dikarya</taxon>
        <taxon>Ascomycota</taxon>
        <taxon>Pezizomycotina</taxon>
        <taxon>Eurotiomycetes</taxon>
        <taxon>Chaetothyriomycetidae</taxon>
        <taxon>Chaetothyriales</taxon>
        <taxon>Herpotrichiellaceae</taxon>
        <taxon>Exophiala</taxon>
    </lineage>
</organism>
<dbReference type="EMBL" id="MU404353">
    <property type="protein sequence ID" value="KAI1613615.1"/>
    <property type="molecule type" value="Genomic_DNA"/>
</dbReference>
<sequence>MPMLGYLKTFAPFKLDALGIVTLLGADEVDRHVGKLVRSRWLECLPLLGAFVVASDKFTEKQPGFQLYNFSASIQTPDMAGWFTRWLVKQNFKTSGTCVEWDINSKPHSFFLDMWIALVIGVVVQAGFIVITVLMGDWWGLANAMSMVISTIARVYLVGRNTAWLDRAVVEDTRKAIEKVDPKAFSASPTNSDKLVFGEKRLADLDKAKIVVILPDARAAALFVPKCLVLDCFVYNPKPPKSRDETKRVRTLPVREKNEATEEQSTPIELVYYIIVRWIAWIAFGAHVVTIGMSDLVSQLITVVVIVVPTFMVVAGFGCEDSHVGTRLRARIINIPPEGEQIRRADMYAFLKLTPQEEGSLEKWNMAPHRANTEFWEAYERKKKVFAEVDDLRKLDTYQQRVEAMRETQARLAISPQQTPAATSTARHTSIGTA</sequence>
<keyword evidence="4" id="KW-1185">Reference proteome</keyword>
<evidence type="ECO:0000256" key="1">
    <source>
        <dbReference type="SAM" id="MobiDB-lite"/>
    </source>
</evidence>
<feature type="compositionally biased region" description="Polar residues" evidence="1">
    <location>
        <begin position="415"/>
        <end position="434"/>
    </location>
</feature>
<evidence type="ECO:0000256" key="2">
    <source>
        <dbReference type="SAM" id="Phobius"/>
    </source>
</evidence>